<dbReference type="SUPFAM" id="SSF55383">
    <property type="entry name" value="Copper amine oxidase, domain N"/>
    <property type="match status" value="1"/>
</dbReference>
<evidence type="ECO:0000313" key="2">
    <source>
        <dbReference type="EMBL" id="QUL99448.1"/>
    </source>
</evidence>
<protein>
    <recommendedName>
        <fullName evidence="1">Copper amine oxidase-like N-terminal domain-containing protein</fullName>
    </recommendedName>
</protein>
<feature type="domain" description="Copper amine oxidase-like N-terminal" evidence="1">
    <location>
        <begin position="38"/>
        <end position="86"/>
    </location>
</feature>
<reference evidence="2" key="2">
    <citation type="journal article" date="2023" name="Biology">
        <title>Prokaryotic Life Associated with Coal-Fire Gas Vents Revealed by Metagenomics.</title>
        <authorList>
            <person name="Kadnikov V.V."/>
            <person name="Mardanov A.V."/>
            <person name="Beletsky A.V."/>
            <person name="Karnachuk O.V."/>
            <person name="Ravin N.V."/>
        </authorList>
    </citation>
    <scope>NUCLEOTIDE SEQUENCE</scope>
    <source>
        <strain evidence="2">Bu02</strain>
    </source>
</reference>
<sequence length="365" mass="39377">MDGRKLAVKCLVITLAVVIIPAGVLLAGQGASGVLVTVDGRPLFTEGEAYIVNDRTVAPLRPLAEALGGRVDWDGDSRSISITTQTAVTANRIALLESALLPDSAREAVEKWAYGVKMRNGALQFAMLSPMMRAAYEPKFEGLGWVTGTSSPWVSEYEIGEMREVTPEPQAGPGETGEPEGPEQAPVYQVEVAFHMVTSTGPAGTYRYTLTVEKVSDERSGDRWAITDIDRTDIPNAPEDVPVPGIGISLELPGDWQVVSEELAGEWSVLDAEGGAVGGISELGGLFIPNHSRIVWSREIPTQTGNWRVYLLTRSEPAASGIQGEWAEVHAFRQQDDGTYLDFWLREGGTLDIETLVLEAILGSK</sequence>
<reference evidence="2" key="1">
    <citation type="submission" date="2020-10" db="EMBL/GenBank/DDBJ databases">
        <authorList>
            <person name="Kadnikov V."/>
            <person name="Beletsky A.V."/>
            <person name="Mardanov A.V."/>
            <person name="Karnachuk O.V."/>
            <person name="Ravin N.V."/>
        </authorList>
    </citation>
    <scope>NUCLEOTIDE SEQUENCE</scope>
    <source>
        <strain evidence="2">Bu02</strain>
    </source>
</reference>
<organism evidence="2">
    <name type="scientific">Candidatus Fermentithermobacillus carboniphilus</name>
    <dbReference type="NCBI Taxonomy" id="3085328"/>
    <lineage>
        <taxon>Bacteria</taxon>
        <taxon>Bacillati</taxon>
        <taxon>Bacillota</taxon>
        <taxon>Candidatus Fermentithermobacillia</taxon>
        <taxon>Candidatus Fermentithermobacillales</taxon>
        <taxon>Candidatus Fermentithermobacillaceae</taxon>
        <taxon>Candidatus Fermentithermobacillus</taxon>
    </lineage>
</organism>
<name>A0AAT9LEJ1_9FIRM</name>
<dbReference type="EMBL" id="CP062796">
    <property type="protein sequence ID" value="QUL99448.1"/>
    <property type="molecule type" value="Genomic_DNA"/>
</dbReference>
<dbReference type="InterPro" id="IPR012854">
    <property type="entry name" value="Cu_amine_oxidase-like_N"/>
</dbReference>
<dbReference type="Pfam" id="PF07833">
    <property type="entry name" value="Cu_amine_oxidN1"/>
    <property type="match status" value="1"/>
</dbReference>
<accession>A0AAT9LEJ1</accession>
<evidence type="ECO:0000259" key="1">
    <source>
        <dbReference type="Pfam" id="PF07833"/>
    </source>
</evidence>
<dbReference type="InterPro" id="IPR036582">
    <property type="entry name" value="Mao_N_sf"/>
</dbReference>
<proteinExistence type="predicted"/>
<dbReference type="AlphaFoldDB" id="A0AAT9LEJ1"/>
<dbReference type="KEGG" id="fcz:IMF26_05245"/>
<gene>
    <name evidence="2" type="ORF">IMF26_05245</name>
</gene>